<evidence type="ECO:0000313" key="2">
    <source>
        <dbReference type="EMBL" id="MBC2601207.1"/>
    </source>
</evidence>
<reference evidence="2 3" key="1">
    <citation type="submission" date="2020-07" db="EMBL/GenBank/DDBJ databases">
        <authorList>
            <person name="Feng X."/>
        </authorList>
    </citation>
    <scope>NUCLEOTIDE SEQUENCE [LARGE SCALE GENOMIC DNA]</scope>
    <source>
        <strain evidence="2 3">JCM14086</strain>
    </source>
</reference>
<dbReference type="EMBL" id="JACHVA010000047">
    <property type="protein sequence ID" value="MBC2601207.1"/>
    <property type="molecule type" value="Genomic_DNA"/>
</dbReference>
<name>A0A7X1E533_9BACT</name>
<feature type="compositionally biased region" description="Polar residues" evidence="1">
    <location>
        <begin position="35"/>
        <end position="73"/>
    </location>
</feature>
<keyword evidence="3" id="KW-1185">Reference proteome</keyword>
<sequence length="73" mass="8359">MHHFHFTIRHESFAIQYPPQHRQAACGTFGLPNLPSETTAFADNRQPTTDNRQPTTDNRQPTTDNRIPTRANS</sequence>
<organism evidence="2 3">
    <name type="scientific">Puniceicoccus vermicola</name>
    <dbReference type="NCBI Taxonomy" id="388746"/>
    <lineage>
        <taxon>Bacteria</taxon>
        <taxon>Pseudomonadati</taxon>
        <taxon>Verrucomicrobiota</taxon>
        <taxon>Opitutia</taxon>
        <taxon>Puniceicoccales</taxon>
        <taxon>Puniceicoccaceae</taxon>
        <taxon>Puniceicoccus</taxon>
    </lineage>
</organism>
<feature type="region of interest" description="Disordered" evidence="1">
    <location>
        <begin position="28"/>
        <end position="73"/>
    </location>
</feature>
<protein>
    <submittedName>
        <fullName evidence="2">Uncharacterized protein</fullName>
    </submittedName>
</protein>
<evidence type="ECO:0000313" key="3">
    <source>
        <dbReference type="Proteomes" id="UP000525652"/>
    </source>
</evidence>
<comment type="caution">
    <text evidence="2">The sequence shown here is derived from an EMBL/GenBank/DDBJ whole genome shotgun (WGS) entry which is preliminary data.</text>
</comment>
<dbReference type="RefSeq" id="WP_185691932.1">
    <property type="nucleotide sequence ID" value="NZ_JACHVA010000047.1"/>
</dbReference>
<dbReference type="AlphaFoldDB" id="A0A7X1E533"/>
<proteinExistence type="predicted"/>
<dbReference type="Proteomes" id="UP000525652">
    <property type="component" value="Unassembled WGS sequence"/>
</dbReference>
<gene>
    <name evidence="2" type="ORF">H5P30_05400</name>
</gene>
<evidence type="ECO:0000256" key="1">
    <source>
        <dbReference type="SAM" id="MobiDB-lite"/>
    </source>
</evidence>
<accession>A0A7X1E533</accession>